<evidence type="ECO:0000313" key="3">
    <source>
        <dbReference type="Proteomes" id="UP000541535"/>
    </source>
</evidence>
<evidence type="ECO:0000313" key="2">
    <source>
        <dbReference type="EMBL" id="MBB3119713.1"/>
    </source>
</evidence>
<organism evidence="2 3">
    <name type="scientific">Pseudoduganella violacea</name>
    <dbReference type="NCBI Taxonomy" id="1715466"/>
    <lineage>
        <taxon>Bacteria</taxon>
        <taxon>Pseudomonadati</taxon>
        <taxon>Pseudomonadota</taxon>
        <taxon>Betaproteobacteria</taxon>
        <taxon>Burkholderiales</taxon>
        <taxon>Oxalobacteraceae</taxon>
        <taxon>Telluria group</taxon>
        <taxon>Pseudoduganella</taxon>
    </lineage>
</organism>
<dbReference type="Proteomes" id="UP000541535">
    <property type="component" value="Unassembled WGS sequence"/>
</dbReference>
<comment type="caution">
    <text evidence="2">The sequence shown here is derived from an EMBL/GenBank/DDBJ whole genome shotgun (WGS) entry which is preliminary data.</text>
</comment>
<dbReference type="AlphaFoldDB" id="A0A7W5BAU0"/>
<dbReference type="EMBL" id="JACHXD010000007">
    <property type="protein sequence ID" value="MBB3119713.1"/>
    <property type="molecule type" value="Genomic_DNA"/>
</dbReference>
<reference evidence="2 3" key="1">
    <citation type="submission" date="2020-08" db="EMBL/GenBank/DDBJ databases">
        <title>Genomic Encyclopedia of Type Strains, Phase III (KMG-III): the genomes of soil and plant-associated and newly described type strains.</title>
        <authorList>
            <person name="Whitman W."/>
        </authorList>
    </citation>
    <scope>NUCLEOTIDE SEQUENCE [LARGE SCALE GENOMIC DNA]</scope>
    <source>
        <strain evidence="2 3">CECT 8897</strain>
    </source>
</reference>
<gene>
    <name evidence="2" type="ORF">FHS03_002768</name>
</gene>
<feature type="chain" id="PRO_5031229526" description="SH3 domain-containing protein" evidence="1">
    <location>
        <begin position="26"/>
        <end position="214"/>
    </location>
</feature>
<dbReference type="RefSeq" id="WP_183441532.1">
    <property type="nucleotide sequence ID" value="NZ_JACHXD010000007.1"/>
</dbReference>
<keyword evidence="1" id="KW-0732">Signal</keyword>
<proteinExistence type="predicted"/>
<protein>
    <recommendedName>
        <fullName evidence="4">SH3 domain-containing protein</fullName>
    </recommendedName>
</protein>
<evidence type="ECO:0008006" key="4">
    <source>
        <dbReference type="Google" id="ProtNLM"/>
    </source>
</evidence>
<accession>A0A7W5BAU0</accession>
<evidence type="ECO:0000256" key="1">
    <source>
        <dbReference type="SAM" id="SignalP"/>
    </source>
</evidence>
<sequence>MINNPCASFLVVLLLAMLGGRPAAAAEHFQQCLKHDAKDCFFFFSTQNDAAVRDAPGQEAAIRWRAGTGMALRIDWARTRSRHENGWAYIDNGYEEKGWIQSAALVGYGDFRKVSKCWPIKVLEDDNELAGDFMFSAVFTENGAGRLTSEGGALVHAWYAPNLVLLRKNKKLSGYVYAFDRATNTVKHPLHGYTLRRTLVSGRAGTCSSGFGVQ</sequence>
<keyword evidence="3" id="KW-1185">Reference proteome</keyword>
<feature type="signal peptide" evidence="1">
    <location>
        <begin position="1"/>
        <end position="25"/>
    </location>
</feature>
<name>A0A7W5BAU0_9BURK</name>